<evidence type="ECO:0000256" key="4">
    <source>
        <dbReference type="ARBA" id="ARBA00022741"/>
    </source>
</evidence>
<dbReference type="EMBL" id="SJPN01000004">
    <property type="protein sequence ID" value="TWU02224.1"/>
    <property type="molecule type" value="Genomic_DNA"/>
</dbReference>
<dbReference type="InterPro" id="IPR027417">
    <property type="entry name" value="P-loop_NTPase"/>
</dbReference>
<dbReference type="RefSeq" id="WP_146520597.1">
    <property type="nucleotide sequence ID" value="NZ_CP151726.1"/>
</dbReference>
<dbReference type="NCBIfam" id="TIGR00348">
    <property type="entry name" value="hsdR"/>
    <property type="match status" value="1"/>
</dbReference>
<dbReference type="CDD" id="cd18800">
    <property type="entry name" value="SF2_C_EcoR124I-like"/>
    <property type="match status" value="1"/>
</dbReference>
<dbReference type="InterPro" id="IPR004473">
    <property type="entry name" value="Restrct_endonuc_typeI_HsdR"/>
</dbReference>
<evidence type="ECO:0000259" key="12">
    <source>
        <dbReference type="PROSITE" id="PS51192"/>
    </source>
</evidence>
<dbReference type="Gene3D" id="3.90.1570.50">
    <property type="match status" value="1"/>
</dbReference>
<keyword evidence="6" id="KW-0255">Endonuclease</keyword>
<dbReference type="PANTHER" id="PTHR30195">
    <property type="entry name" value="TYPE I SITE-SPECIFIC DEOXYRIBONUCLEASE PROTEIN SUBUNIT M AND R"/>
    <property type="match status" value="1"/>
</dbReference>
<dbReference type="SMART" id="SM00487">
    <property type="entry name" value="DEXDc"/>
    <property type="match status" value="1"/>
</dbReference>
<dbReference type="Proteomes" id="UP000320176">
    <property type="component" value="Unassembled WGS sequence"/>
</dbReference>
<keyword evidence="3" id="KW-0540">Nuclease</keyword>
<dbReference type="PANTHER" id="PTHR30195:SF15">
    <property type="entry name" value="TYPE I RESTRICTION ENZYME HINDI ENDONUCLEASE SUBUNIT"/>
    <property type="match status" value="1"/>
</dbReference>
<evidence type="ECO:0000256" key="8">
    <source>
        <dbReference type="ARBA" id="ARBA00022840"/>
    </source>
</evidence>
<dbReference type="SUPFAM" id="SSF52540">
    <property type="entry name" value="P-loop containing nucleoside triphosphate hydrolases"/>
    <property type="match status" value="1"/>
</dbReference>
<evidence type="ECO:0000313" key="13">
    <source>
        <dbReference type="EMBL" id="TWU02224.1"/>
    </source>
</evidence>
<feature type="coiled-coil region" evidence="11">
    <location>
        <begin position="477"/>
        <end position="511"/>
    </location>
</feature>
<dbReference type="OrthoDB" id="9758243at2"/>
<dbReference type="CDD" id="cd22332">
    <property type="entry name" value="HsdR_N"/>
    <property type="match status" value="1"/>
</dbReference>
<evidence type="ECO:0000256" key="6">
    <source>
        <dbReference type="ARBA" id="ARBA00022759"/>
    </source>
</evidence>
<dbReference type="Pfam" id="PF18766">
    <property type="entry name" value="SWI2_SNF2"/>
    <property type="match status" value="1"/>
</dbReference>
<keyword evidence="11" id="KW-0175">Coiled coil</keyword>
<dbReference type="GO" id="GO:0009035">
    <property type="term" value="F:type I site-specific deoxyribonuclease activity"/>
    <property type="evidence" value="ECO:0007669"/>
    <property type="project" value="UniProtKB-EC"/>
</dbReference>
<comment type="similarity">
    <text evidence="2 10">Belongs to the HsdR family.</text>
</comment>
<comment type="subunit">
    <text evidence="10">The type I restriction/modification system is composed of three polypeptides R, M and S.</text>
</comment>
<reference evidence="13 14" key="1">
    <citation type="submission" date="2019-02" db="EMBL/GenBank/DDBJ databases">
        <title>Deep-cultivation of Planctomycetes and their phenomic and genomic characterization uncovers novel biology.</title>
        <authorList>
            <person name="Wiegand S."/>
            <person name="Jogler M."/>
            <person name="Boedeker C."/>
            <person name="Pinto D."/>
            <person name="Vollmers J."/>
            <person name="Rivas-Marin E."/>
            <person name="Kohn T."/>
            <person name="Peeters S.H."/>
            <person name="Heuer A."/>
            <person name="Rast P."/>
            <person name="Oberbeckmann S."/>
            <person name="Bunk B."/>
            <person name="Jeske O."/>
            <person name="Meyerdierks A."/>
            <person name="Storesund J.E."/>
            <person name="Kallscheuer N."/>
            <person name="Luecker S."/>
            <person name="Lage O.M."/>
            <person name="Pohl T."/>
            <person name="Merkel B.J."/>
            <person name="Hornburger P."/>
            <person name="Mueller R.-W."/>
            <person name="Bruemmer F."/>
            <person name="Labrenz M."/>
            <person name="Spormann A.M."/>
            <person name="Op Den Camp H."/>
            <person name="Overmann J."/>
            <person name="Amann R."/>
            <person name="Jetten M.S.M."/>
            <person name="Mascher T."/>
            <person name="Medema M.H."/>
            <person name="Devos D.P."/>
            <person name="Kaster A.-K."/>
            <person name="Ovreas L."/>
            <person name="Rohde M."/>
            <person name="Galperin M.Y."/>
            <person name="Jogler C."/>
        </authorList>
    </citation>
    <scope>NUCLEOTIDE SEQUENCE [LARGE SCALE GENOMIC DNA]</scope>
    <source>
        <strain evidence="13 14">Pla52n</strain>
    </source>
</reference>
<keyword evidence="4 10" id="KW-0547">Nucleotide-binding</keyword>
<dbReference type="GO" id="GO:0009307">
    <property type="term" value="P:DNA restriction-modification system"/>
    <property type="evidence" value="ECO:0007669"/>
    <property type="project" value="UniProtKB-KW"/>
</dbReference>
<dbReference type="Pfam" id="PF04313">
    <property type="entry name" value="HSDR_N"/>
    <property type="match status" value="1"/>
</dbReference>
<keyword evidence="8 10" id="KW-0067">ATP-binding</keyword>
<evidence type="ECO:0000256" key="5">
    <source>
        <dbReference type="ARBA" id="ARBA00022747"/>
    </source>
</evidence>
<comment type="function">
    <text evidence="10">Subunit R is required for both nuclease and ATPase activities, but not for modification.</text>
</comment>
<evidence type="ECO:0000256" key="9">
    <source>
        <dbReference type="ARBA" id="ARBA00023125"/>
    </source>
</evidence>
<dbReference type="InterPro" id="IPR014001">
    <property type="entry name" value="Helicase_ATP-bd"/>
</dbReference>
<dbReference type="PROSITE" id="PS51192">
    <property type="entry name" value="HELICASE_ATP_BIND_1"/>
    <property type="match status" value="1"/>
</dbReference>
<dbReference type="InterPro" id="IPR007409">
    <property type="entry name" value="Restrct_endonuc_type1_HsdR_N"/>
</dbReference>
<gene>
    <name evidence="13" type="primary">hsdR_3</name>
    <name evidence="13" type="ORF">Pla52n_32730</name>
</gene>
<keyword evidence="14" id="KW-1185">Reference proteome</keyword>
<accession>A0A5C6AVR3</accession>
<evidence type="ECO:0000256" key="11">
    <source>
        <dbReference type="SAM" id="Coils"/>
    </source>
</evidence>
<comment type="caution">
    <text evidence="13">The sequence shown here is derived from an EMBL/GenBank/DDBJ whole genome shotgun (WGS) entry which is preliminary data.</text>
</comment>
<dbReference type="InterPro" id="IPR040980">
    <property type="entry name" value="SWI2_SNF2"/>
</dbReference>
<proteinExistence type="inferred from homology"/>
<dbReference type="InterPro" id="IPR021810">
    <property type="entry name" value="T1RH-like_C"/>
</dbReference>
<dbReference type="InterPro" id="IPR055180">
    <property type="entry name" value="HsdR_RecA-like_helicase_dom_2"/>
</dbReference>
<dbReference type="InterPro" id="IPR051268">
    <property type="entry name" value="Type-I_R_enzyme_R_subunit"/>
</dbReference>
<sequence>MTNTDYSEDTLVERPAIALFSQLGYDTANCFYEKVGTSDSTLGRETTEEVVLVPKLRSALQKLNPDLAEKNGNGEAINLAIEELTRDRGAMSLVQANREVYKLLKDGVKVAFENDEGEESDETVRIIDWNDSENNDFFLASQFWITSPSGIYKKRPDLIGFVNGLPLIFIELKKSHGKIEHAYKHNLKDYKTTIPQVFWYNALVILSNGSQAKVGSMTAGWEHFADWKRINSEGEQGVISLETLIRGTCGRQQLIDLAENFTLFDESKGGVAKVTAKNHQFLGVNNAVDALSEIKENQGRLGVFWHTQGSGKSFSMAFFAQKVLRKLTGNWTFVVITDRQDLDKQIYKNFANTGVVTEDCQAESGAHLKQLLSEDHRFIFTLIQKFGTKPGETYPKLSDRSDIIVMTDEAHRSQYDTLALNMRNALPNAAFIGFTGTPLMAGEEKTKEVFGDYVSIYNFQQSIEDGATVPLFYENRIPELQLANENFKEDLEALVDAVDLDEEQNKKLEREFAREYHLITRDDRLEKVAEDLVSHFMGRKQSGKGMVICIDKVTAVKMYDKVQKYWKAYLGGLKAQLAANGGLYSVASDSMLTGNTETVSLAAETPKPPSPLPEVGEGSQFGIDEARRRELQQQIDFMEQTDMAVIVSAQQNEIEDFKTKGLNIEPHRTRMVKEDMETKFKAPDDPFRLVFVCAMWLTGFDSPSVSTIYLDKPMKNHTLMQTIARANRVFKDKYNGLIVDYVGVFRNLEKALAIYGSSSGGGVDDGECPIEKKEELVEDLRLAIAEAVAFCKERGVDLDAILKADGFQKIAFLDDAATSLVDKQVAEAVDDAVEQVIINDKLKKKYLSLANQVIRLYKAILPDPSANEFAPVKTCLAVLADKIRTFTEEANIDEVMDQVSELLDESIATKGYVIHTTESTALLDLSQVDFDALKAHFEKGRKRTEAEKLKKAVGDKLNNMVTLNKTRADLIEKFKKLIDEYNKGLDVDGFFAKLTDFVKELSAEDQRGVAEQLTEEELALFDLLTKPEVDLTEKEKAEVKKVARMLLQTLKEAKLVLDWRKKQRTRADVYSTVKTVLDELPRAYSTELYEQKCDAVYQHIYDSYQGEGASIYAPH</sequence>
<keyword evidence="5 10" id="KW-0680">Restriction system</keyword>
<evidence type="ECO:0000256" key="2">
    <source>
        <dbReference type="ARBA" id="ARBA00008598"/>
    </source>
</evidence>
<keyword evidence="9 10" id="KW-0238">DNA-binding</keyword>
<dbReference type="GO" id="GO:0005524">
    <property type="term" value="F:ATP binding"/>
    <property type="evidence" value="ECO:0007669"/>
    <property type="project" value="UniProtKB-KW"/>
</dbReference>
<evidence type="ECO:0000256" key="7">
    <source>
        <dbReference type="ARBA" id="ARBA00022801"/>
    </source>
</evidence>
<dbReference type="GO" id="GO:0003677">
    <property type="term" value="F:DNA binding"/>
    <property type="evidence" value="ECO:0007669"/>
    <property type="project" value="UniProtKB-KW"/>
</dbReference>
<evidence type="ECO:0000256" key="3">
    <source>
        <dbReference type="ARBA" id="ARBA00022722"/>
    </source>
</evidence>
<name>A0A5C6AVR3_9BACT</name>
<evidence type="ECO:0000256" key="10">
    <source>
        <dbReference type="RuleBase" id="RU364115"/>
    </source>
</evidence>
<dbReference type="EC" id="3.1.21.3" evidence="10"/>
<dbReference type="Pfam" id="PF22679">
    <property type="entry name" value="T1R_D3-like"/>
    <property type="match status" value="1"/>
</dbReference>
<comment type="catalytic activity">
    <reaction evidence="1 10">
        <text>Endonucleolytic cleavage of DNA to give random double-stranded fragments with terminal 5'-phosphates, ATP is simultaneously hydrolyzed.</text>
        <dbReference type="EC" id="3.1.21.3"/>
    </reaction>
</comment>
<dbReference type="AlphaFoldDB" id="A0A5C6AVR3"/>
<evidence type="ECO:0000313" key="14">
    <source>
        <dbReference type="Proteomes" id="UP000320176"/>
    </source>
</evidence>
<evidence type="ECO:0000256" key="1">
    <source>
        <dbReference type="ARBA" id="ARBA00000851"/>
    </source>
</evidence>
<organism evidence="13 14">
    <name type="scientific">Stieleria varia</name>
    <dbReference type="NCBI Taxonomy" id="2528005"/>
    <lineage>
        <taxon>Bacteria</taxon>
        <taxon>Pseudomonadati</taxon>
        <taxon>Planctomycetota</taxon>
        <taxon>Planctomycetia</taxon>
        <taxon>Pirellulales</taxon>
        <taxon>Pirellulaceae</taxon>
        <taxon>Stieleria</taxon>
    </lineage>
</organism>
<protein>
    <recommendedName>
        <fullName evidence="10">Type I restriction enzyme endonuclease subunit</fullName>
        <shortName evidence="10">R protein</shortName>
        <ecNumber evidence="10">3.1.21.3</ecNumber>
    </recommendedName>
</protein>
<feature type="domain" description="Helicase ATP-binding" evidence="12">
    <location>
        <begin position="293"/>
        <end position="456"/>
    </location>
</feature>
<dbReference type="Gene3D" id="3.40.50.300">
    <property type="entry name" value="P-loop containing nucleotide triphosphate hydrolases"/>
    <property type="match status" value="2"/>
</dbReference>
<dbReference type="Pfam" id="PF11867">
    <property type="entry name" value="T1RH-like_C"/>
    <property type="match status" value="1"/>
</dbReference>
<keyword evidence="7 10" id="KW-0378">Hydrolase</keyword>